<sequence>MLDRYVYRRELQYEHTCCAAPEHLQGSPVYKLDHIADCTFLFGARDGLFQLSEITILFLLLIVFALVIALLILLAYKRLERRQKKYVDVTQSQSKIALTLSQHLSNSPTSLTEPLTPPPESPISGFSTKMPPPPPSILATI</sequence>
<feature type="transmembrane region" description="Helical" evidence="2">
    <location>
        <begin position="54"/>
        <end position="76"/>
    </location>
</feature>
<feature type="region of interest" description="Disordered" evidence="1">
    <location>
        <begin position="104"/>
        <end position="141"/>
    </location>
</feature>
<dbReference type="Proteomes" id="UP000242913">
    <property type="component" value="Unassembled WGS sequence"/>
</dbReference>
<feature type="compositionally biased region" description="Pro residues" evidence="1">
    <location>
        <begin position="130"/>
        <end position="141"/>
    </location>
</feature>
<keyword evidence="2" id="KW-1133">Transmembrane helix</keyword>
<dbReference type="EMBL" id="KZ270023">
    <property type="protein sequence ID" value="OZC07744.1"/>
    <property type="molecule type" value="Genomic_DNA"/>
</dbReference>
<organism evidence="3 4">
    <name type="scientific">Onchocerca flexuosa</name>
    <dbReference type="NCBI Taxonomy" id="387005"/>
    <lineage>
        <taxon>Eukaryota</taxon>
        <taxon>Metazoa</taxon>
        <taxon>Ecdysozoa</taxon>
        <taxon>Nematoda</taxon>
        <taxon>Chromadorea</taxon>
        <taxon>Rhabditida</taxon>
        <taxon>Spirurina</taxon>
        <taxon>Spiruromorpha</taxon>
        <taxon>Filarioidea</taxon>
        <taxon>Onchocercidae</taxon>
        <taxon>Onchocerca</taxon>
    </lineage>
</organism>
<reference evidence="3 4" key="1">
    <citation type="submission" date="2015-12" db="EMBL/GenBank/DDBJ databases">
        <title>Draft genome of the nematode, Onchocerca flexuosa.</title>
        <authorList>
            <person name="Mitreva M."/>
        </authorList>
    </citation>
    <scope>NUCLEOTIDE SEQUENCE [LARGE SCALE GENOMIC DNA]</scope>
    <source>
        <strain evidence="3">Red Deer</strain>
    </source>
</reference>
<accession>A0A238BRX3</accession>
<proteinExistence type="predicted"/>
<gene>
    <name evidence="3" type="ORF">X798_05223</name>
</gene>
<keyword evidence="2" id="KW-0812">Transmembrane</keyword>
<protein>
    <submittedName>
        <fullName evidence="3">Uncharacterized protein</fullName>
    </submittedName>
</protein>
<dbReference type="AlphaFoldDB" id="A0A238BRX3"/>
<dbReference type="OrthoDB" id="5845649at2759"/>
<keyword evidence="2" id="KW-0472">Membrane</keyword>
<evidence type="ECO:0000256" key="1">
    <source>
        <dbReference type="SAM" id="MobiDB-lite"/>
    </source>
</evidence>
<name>A0A238BRX3_9BILA</name>
<keyword evidence="4" id="KW-1185">Reference proteome</keyword>
<evidence type="ECO:0000313" key="4">
    <source>
        <dbReference type="Proteomes" id="UP000242913"/>
    </source>
</evidence>
<evidence type="ECO:0000313" key="3">
    <source>
        <dbReference type="EMBL" id="OZC07744.1"/>
    </source>
</evidence>
<evidence type="ECO:0000256" key="2">
    <source>
        <dbReference type="SAM" id="Phobius"/>
    </source>
</evidence>